<evidence type="ECO:0000313" key="2">
    <source>
        <dbReference type="EMBL" id="MPC86927.1"/>
    </source>
</evidence>
<dbReference type="AlphaFoldDB" id="A0A5B7IZR5"/>
<organism evidence="2 3">
    <name type="scientific">Portunus trituberculatus</name>
    <name type="common">Swimming crab</name>
    <name type="synonym">Neptunus trituberculatus</name>
    <dbReference type="NCBI Taxonomy" id="210409"/>
    <lineage>
        <taxon>Eukaryota</taxon>
        <taxon>Metazoa</taxon>
        <taxon>Ecdysozoa</taxon>
        <taxon>Arthropoda</taxon>
        <taxon>Crustacea</taxon>
        <taxon>Multicrustacea</taxon>
        <taxon>Malacostraca</taxon>
        <taxon>Eumalacostraca</taxon>
        <taxon>Eucarida</taxon>
        <taxon>Decapoda</taxon>
        <taxon>Pleocyemata</taxon>
        <taxon>Brachyura</taxon>
        <taxon>Eubrachyura</taxon>
        <taxon>Portunoidea</taxon>
        <taxon>Portunidae</taxon>
        <taxon>Portuninae</taxon>
        <taxon>Portunus</taxon>
    </lineage>
</organism>
<protein>
    <submittedName>
        <fullName evidence="2">Uncharacterized protein</fullName>
    </submittedName>
</protein>
<keyword evidence="3" id="KW-1185">Reference proteome</keyword>
<reference evidence="2 3" key="1">
    <citation type="submission" date="2019-05" db="EMBL/GenBank/DDBJ databases">
        <title>Another draft genome of Portunus trituberculatus and its Hox gene families provides insights of decapod evolution.</title>
        <authorList>
            <person name="Jeong J.-H."/>
            <person name="Song I."/>
            <person name="Kim S."/>
            <person name="Choi T."/>
            <person name="Kim D."/>
            <person name="Ryu S."/>
            <person name="Kim W."/>
        </authorList>
    </citation>
    <scope>NUCLEOTIDE SEQUENCE [LARGE SCALE GENOMIC DNA]</scope>
    <source>
        <tissue evidence="2">Muscle</tissue>
    </source>
</reference>
<feature type="region of interest" description="Disordered" evidence="1">
    <location>
        <begin position="1"/>
        <end position="30"/>
    </location>
</feature>
<proteinExistence type="predicted"/>
<name>A0A5B7IZR5_PORTR</name>
<accession>A0A5B7IZR5</accession>
<evidence type="ECO:0000256" key="1">
    <source>
        <dbReference type="SAM" id="MobiDB-lite"/>
    </source>
</evidence>
<sequence>MEGLARQVTGERKPTPTKTRRFPSGEDKHAVSRAWEILQHPRSRNIFSPHEHPLTVLLQISLRNRADLFGKKNSQNRRLLWESSSLLRPEDDVSQASIPAWTPNHPTQDDRYWAIPPAGGSAGPLAAYVGTISSGPSLTTLLARVALSPSKGQSRGQSPL</sequence>
<dbReference type="EMBL" id="VSRR010072973">
    <property type="protein sequence ID" value="MPC86927.1"/>
    <property type="molecule type" value="Genomic_DNA"/>
</dbReference>
<dbReference type="Proteomes" id="UP000324222">
    <property type="component" value="Unassembled WGS sequence"/>
</dbReference>
<comment type="caution">
    <text evidence="2">The sequence shown here is derived from an EMBL/GenBank/DDBJ whole genome shotgun (WGS) entry which is preliminary data.</text>
</comment>
<evidence type="ECO:0000313" key="3">
    <source>
        <dbReference type="Proteomes" id="UP000324222"/>
    </source>
</evidence>
<gene>
    <name evidence="2" type="ORF">E2C01_081768</name>
</gene>